<reference evidence="1 2" key="1">
    <citation type="submission" date="2019-06" db="EMBL/GenBank/DDBJ databases">
        <title>Genome Sequence of the Brown Rot Fungal Pathogen Monilinia fructicola.</title>
        <authorList>
            <person name="De Miccolis Angelini R.M."/>
            <person name="Landi L."/>
            <person name="Abate D."/>
            <person name="Pollastro S."/>
            <person name="Romanazzi G."/>
            <person name="Faretra F."/>
        </authorList>
    </citation>
    <scope>NUCLEOTIDE SEQUENCE [LARGE SCALE GENOMIC DNA]</scope>
    <source>
        <strain evidence="1 2">Mfrc123</strain>
    </source>
</reference>
<proteinExistence type="predicted"/>
<evidence type="ECO:0000313" key="2">
    <source>
        <dbReference type="Proteomes" id="UP000322873"/>
    </source>
</evidence>
<dbReference type="EMBL" id="VICG01000014">
    <property type="protein sequence ID" value="KAA8565182.1"/>
    <property type="molecule type" value="Genomic_DNA"/>
</dbReference>
<accession>A0A5M9JBE0</accession>
<sequence>MSPHHPALRWLLRNARRWARHDVFLEEKRMRMMRALGLVLVLVLVFVVEVACEWGGYVVHRSRRDDGRNWGV</sequence>
<evidence type="ECO:0000313" key="1">
    <source>
        <dbReference type="EMBL" id="KAA8565182.1"/>
    </source>
</evidence>
<comment type="caution">
    <text evidence="1">The sequence shown here is derived from an EMBL/GenBank/DDBJ whole genome shotgun (WGS) entry which is preliminary data.</text>
</comment>
<dbReference type="Proteomes" id="UP000322873">
    <property type="component" value="Unassembled WGS sequence"/>
</dbReference>
<dbReference type="AlphaFoldDB" id="A0A5M9JBE0"/>
<keyword evidence="2" id="KW-1185">Reference proteome</keyword>
<protein>
    <submittedName>
        <fullName evidence="1">Uncharacterized protein</fullName>
    </submittedName>
</protein>
<organism evidence="1 2">
    <name type="scientific">Monilinia fructicola</name>
    <name type="common">Brown rot fungus</name>
    <name type="synonym">Ciboria fructicola</name>
    <dbReference type="NCBI Taxonomy" id="38448"/>
    <lineage>
        <taxon>Eukaryota</taxon>
        <taxon>Fungi</taxon>
        <taxon>Dikarya</taxon>
        <taxon>Ascomycota</taxon>
        <taxon>Pezizomycotina</taxon>
        <taxon>Leotiomycetes</taxon>
        <taxon>Helotiales</taxon>
        <taxon>Sclerotiniaceae</taxon>
        <taxon>Monilinia</taxon>
    </lineage>
</organism>
<gene>
    <name evidence="1" type="ORF">EYC84_010921</name>
</gene>
<name>A0A5M9JBE0_MONFR</name>